<keyword evidence="2" id="KW-1185">Reference proteome</keyword>
<evidence type="ECO:0000313" key="2">
    <source>
        <dbReference type="Proteomes" id="UP000515276"/>
    </source>
</evidence>
<sequence length="213" mass="23539">MTELLSFKESNFPELANSEVESLSTTLLYYVFTGRNAWHSTWITRYSEGCMHASLELAKKYAENRRTQGTVFHIKELPSIIVRSKNGCLIVTQINSNNPLSNYSPNATSVDTKLGTKKIDGALNNYICKKAPVLGVALSFAYDSRFWLKPPTATNSVIAVATNDPSAIFPELPDRDLITKVSVSHGGNYLLGWSDKKSLINKTGVRSILSDTT</sequence>
<protein>
    <submittedName>
        <fullName evidence="1">Uncharacterized protein</fullName>
    </submittedName>
</protein>
<dbReference type="AlphaFoldDB" id="A0A7G5DMA5"/>
<gene>
    <name evidence="1" type="ORF">HS968_23150</name>
</gene>
<accession>A0A7G5DMA5</accession>
<evidence type="ECO:0000313" key="1">
    <source>
        <dbReference type="EMBL" id="QMV62880.1"/>
    </source>
</evidence>
<organism evidence="1 2">
    <name type="scientific">Pseudomonas berkeleyensis</name>
    <dbReference type="NCBI Taxonomy" id="2726956"/>
    <lineage>
        <taxon>Bacteria</taxon>
        <taxon>Pseudomonadati</taxon>
        <taxon>Pseudomonadota</taxon>
        <taxon>Gammaproteobacteria</taxon>
        <taxon>Pseudomonadales</taxon>
        <taxon>Pseudomonadaceae</taxon>
        <taxon>Pseudomonas</taxon>
    </lineage>
</organism>
<dbReference type="Proteomes" id="UP000515276">
    <property type="component" value="Chromosome"/>
</dbReference>
<proteinExistence type="predicted"/>
<name>A0A7G5DMA5_9PSED</name>
<reference evidence="1 2" key="1">
    <citation type="journal article" date="2020" name="G3 (Bethesda)">
        <title>CeMbio - The Caenorhabditis elegans Microbiome Resource.</title>
        <authorList>
            <person name="Dirksen P."/>
            <person name="Assie A."/>
            <person name="Zimmermann J."/>
            <person name="Zhang F."/>
            <person name="Tietje A.M."/>
            <person name="Marsh S.A."/>
            <person name="Felix M.A."/>
            <person name="Shapira M."/>
            <person name="Kaleta C."/>
            <person name="Schulenburg H."/>
            <person name="Samuel B."/>
        </authorList>
    </citation>
    <scope>NUCLEOTIDE SEQUENCE [LARGE SCALE GENOMIC DNA]</scope>
    <source>
        <strain evidence="1 2">MSPm1</strain>
    </source>
</reference>
<dbReference type="EMBL" id="CP059139">
    <property type="protein sequence ID" value="QMV62880.1"/>
    <property type="molecule type" value="Genomic_DNA"/>
</dbReference>
<dbReference type="RefSeq" id="WP_182368853.1">
    <property type="nucleotide sequence ID" value="NZ_CP059139.1"/>
</dbReference>